<gene>
    <name evidence="3" type="primary">spoIIM</name>
    <name evidence="3" type="ORF">ERJ70_10670</name>
</gene>
<feature type="transmembrane region" description="Helical" evidence="2">
    <location>
        <begin position="115"/>
        <end position="136"/>
    </location>
</feature>
<accession>A0ABX7VY26</accession>
<dbReference type="NCBIfam" id="TIGR02831">
    <property type="entry name" value="spo_II_M"/>
    <property type="match status" value="1"/>
</dbReference>
<evidence type="ECO:0000256" key="1">
    <source>
        <dbReference type="PIRNR" id="PIRNR038973"/>
    </source>
</evidence>
<name>A0ABX7VY26_9BACI</name>
<organism evidence="3 4">
    <name type="scientific">Sediminibacillus dalangtanensis</name>
    <dbReference type="NCBI Taxonomy" id="2729421"/>
    <lineage>
        <taxon>Bacteria</taxon>
        <taxon>Bacillati</taxon>
        <taxon>Bacillota</taxon>
        <taxon>Bacilli</taxon>
        <taxon>Bacillales</taxon>
        <taxon>Bacillaceae</taxon>
        <taxon>Sediminibacillus</taxon>
    </lineage>
</organism>
<dbReference type="InterPro" id="IPR002798">
    <property type="entry name" value="SpoIIM-like"/>
</dbReference>
<evidence type="ECO:0000256" key="2">
    <source>
        <dbReference type="SAM" id="Phobius"/>
    </source>
</evidence>
<dbReference type="Proteomes" id="UP000665043">
    <property type="component" value="Chromosome"/>
</dbReference>
<reference evidence="3 4" key="1">
    <citation type="submission" date="2019-12" db="EMBL/GenBank/DDBJ databases">
        <title>The whole genome sequencing of a strain isolated from a Mars analog, Dalangtan Playa.</title>
        <authorList>
            <person name="Huang T."/>
        </authorList>
    </citation>
    <scope>NUCLEOTIDE SEQUENCE [LARGE SCALE GENOMIC DNA]</scope>
    <source>
        <strain evidence="3 4">DP4-553-S</strain>
    </source>
</reference>
<feature type="transmembrane region" description="Helical" evidence="2">
    <location>
        <begin position="85"/>
        <end position="108"/>
    </location>
</feature>
<keyword evidence="1" id="KW-1003">Cell membrane</keyword>
<comment type="subunit">
    <text evidence="1">Component of the MPD complex composed of SpoIIM, SpoIIP and SpoIID.</text>
</comment>
<proteinExistence type="predicted"/>
<protein>
    <recommendedName>
        <fullName evidence="1">Stage II sporulation protein M</fullName>
    </recommendedName>
</protein>
<dbReference type="EMBL" id="CP046956">
    <property type="protein sequence ID" value="QTN01494.1"/>
    <property type="molecule type" value="Genomic_DNA"/>
</dbReference>
<comment type="function">
    <text evidence="1">Required for complete septum migration and engulfment of the forespore compartment during sporulation. Required for stabilizing and recruiting of SpoIIP to the septal membrane.</text>
</comment>
<dbReference type="Pfam" id="PF01944">
    <property type="entry name" value="SpoIIM"/>
    <property type="match status" value="1"/>
</dbReference>
<keyword evidence="1 2" id="KW-0472">Membrane</keyword>
<keyword evidence="1" id="KW-0749">Sporulation</keyword>
<keyword evidence="1 2" id="KW-0812">Transmembrane</keyword>
<evidence type="ECO:0000313" key="3">
    <source>
        <dbReference type="EMBL" id="QTN01494.1"/>
    </source>
</evidence>
<feature type="transmembrane region" description="Helical" evidence="2">
    <location>
        <begin position="183"/>
        <end position="202"/>
    </location>
</feature>
<evidence type="ECO:0000313" key="4">
    <source>
        <dbReference type="Proteomes" id="UP000665043"/>
    </source>
</evidence>
<comment type="subcellular location">
    <subcellularLocation>
        <location evidence="1">Cell membrane</location>
        <topology evidence="1">Multi-pass membrane protein</topology>
    </subcellularLocation>
    <text evidence="1">Localizes to the sporulation septum and to the second division site within the mother cell. Before the start of engulfment localizes to the septal midpoint, then spreads throughout the septum prior to becoming enriched at the leading edge of the engulfing membrane, where it remains until the completion of membrane migration. Some remain partially trapped at the septum during engulfment and upon completion of engulfment become dispersed in the outer forespore membrane. Localization of the MPD complex to the septal membrane is dependent on SpoIIB.</text>
</comment>
<dbReference type="PIRSF" id="PIRSF038973">
    <property type="entry name" value="SpoIIM"/>
    <property type="match status" value="1"/>
</dbReference>
<dbReference type="InterPro" id="IPR014196">
    <property type="entry name" value="SpoIIM"/>
</dbReference>
<feature type="transmembrane region" description="Helical" evidence="2">
    <location>
        <begin position="142"/>
        <end position="162"/>
    </location>
</feature>
<feature type="transmembrane region" description="Helical" evidence="2">
    <location>
        <begin position="21"/>
        <end position="41"/>
    </location>
</feature>
<keyword evidence="2" id="KW-1133">Transmembrane helix</keyword>
<keyword evidence="4" id="KW-1185">Reference proteome</keyword>
<sequence>MGDIMYKNRNLIANHIREHAAIYFFMLILFLIGIIFGAIIVNSMNFIQREDLFFYLDRFFGQMMDGTIADSQEVFKSSIFYHLKYLLLLFLLGLSIIGLPVIWVMLFVKGLVVGFSVGFFVNQMGWKGLLFAAASIAPQNLLIIPAYLIAGSLAMIFSLTLLRKLFTRRSQQPILQPFAKYSMSFMTLLLFVAAASLVESFVSKPAMQVVIEWIYQ</sequence>